<dbReference type="RefSeq" id="WP_203750287.1">
    <property type="nucleotide sequence ID" value="NZ_BONK01000004.1"/>
</dbReference>
<accession>A0A919P0V6</accession>
<feature type="domain" description="SIS" evidence="2">
    <location>
        <begin position="55"/>
        <end position="209"/>
    </location>
</feature>
<dbReference type="EMBL" id="BONK01000004">
    <property type="protein sequence ID" value="GIG20605.1"/>
    <property type="molecule type" value="Genomic_DNA"/>
</dbReference>
<comment type="caution">
    <text evidence="3">The sequence shown here is derived from an EMBL/GenBank/DDBJ whole genome shotgun (WGS) entry which is preliminary data.</text>
</comment>
<dbReference type="GO" id="GO:1901135">
    <property type="term" value="P:carbohydrate derivative metabolic process"/>
    <property type="evidence" value="ECO:0007669"/>
    <property type="project" value="InterPro"/>
</dbReference>
<proteinExistence type="predicted"/>
<dbReference type="CDD" id="cd05006">
    <property type="entry name" value="SIS_GmhA"/>
    <property type="match status" value="1"/>
</dbReference>
<sequence>MTPTPIEELDDDIAPVTPERPRTEASHVVERYAADLSDAVERLPHADVAAAIQAVERALHAGRSIFVAGNGGSAATAQHMAADIAAAWLAGGGRGIVMALADNTARWSALVNDEGADRGFASQLEMLGRPGDVLVLLSVSADSPNLVAAATVAAERGLDLIALVGRRGRIAQVAQVVVEVGAGDYGLTEDLHLWVNHCLVRYLRHGEPQVCAAVGAPAPVLAGTEL</sequence>
<evidence type="ECO:0000256" key="1">
    <source>
        <dbReference type="SAM" id="MobiDB-lite"/>
    </source>
</evidence>
<dbReference type="SUPFAM" id="SSF53697">
    <property type="entry name" value="SIS domain"/>
    <property type="match status" value="1"/>
</dbReference>
<dbReference type="GO" id="GO:0097367">
    <property type="term" value="F:carbohydrate derivative binding"/>
    <property type="evidence" value="ECO:0007669"/>
    <property type="project" value="InterPro"/>
</dbReference>
<dbReference type="InterPro" id="IPR046348">
    <property type="entry name" value="SIS_dom_sf"/>
</dbReference>
<evidence type="ECO:0000313" key="4">
    <source>
        <dbReference type="Proteomes" id="UP000632740"/>
    </source>
</evidence>
<dbReference type="Proteomes" id="UP000632740">
    <property type="component" value="Unassembled WGS sequence"/>
</dbReference>
<protein>
    <recommendedName>
        <fullName evidence="2">SIS domain-containing protein</fullName>
    </recommendedName>
</protein>
<keyword evidence="4" id="KW-1185">Reference proteome</keyword>
<dbReference type="Pfam" id="PF13580">
    <property type="entry name" value="SIS_2"/>
    <property type="match status" value="1"/>
</dbReference>
<dbReference type="InterPro" id="IPR035461">
    <property type="entry name" value="GmhA/DiaA"/>
</dbReference>
<dbReference type="InterPro" id="IPR001347">
    <property type="entry name" value="SIS_dom"/>
</dbReference>
<dbReference type="InterPro" id="IPR050099">
    <property type="entry name" value="SIS_GmhA/DiaA_subfam"/>
</dbReference>
<evidence type="ECO:0000259" key="2">
    <source>
        <dbReference type="PROSITE" id="PS51464"/>
    </source>
</evidence>
<dbReference type="Gene3D" id="3.40.50.10490">
    <property type="entry name" value="Glucose-6-phosphate isomerase like protein, domain 1"/>
    <property type="match status" value="1"/>
</dbReference>
<dbReference type="PROSITE" id="PS51464">
    <property type="entry name" value="SIS"/>
    <property type="match status" value="1"/>
</dbReference>
<dbReference type="AlphaFoldDB" id="A0A919P0V6"/>
<dbReference type="PANTHER" id="PTHR30390:SF8">
    <property type="entry name" value="SUGAR ISOMERASE (SIS)"/>
    <property type="match status" value="1"/>
</dbReference>
<dbReference type="PANTHER" id="PTHR30390">
    <property type="entry name" value="SEDOHEPTULOSE 7-PHOSPHATE ISOMERASE / DNAA INITIATOR-ASSOCIATING FACTOR FOR REPLICATION INITIATION"/>
    <property type="match status" value="1"/>
</dbReference>
<evidence type="ECO:0000313" key="3">
    <source>
        <dbReference type="EMBL" id="GIG20605.1"/>
    </source>
</evidence>
<organism evidence="3 4">
    <name type="scientific">Cellulomonas chitinilytica</name>
    <dbReference type="NCBI Taxonomy" id="398759"/>
    <lineage>
        <taxon>Bacteria</taxon>
        <taxon>Bacillati</taxon>
        <taxon>Actinomycetota</taxon>
        <taxon>Actinomycetes</taxon>
        <taxon>Micrococcales</taxon>
        <taxon>Cellulomonadaceae</taxon>
        <taxon>Cellulomonas</taxon>
    </lineage>
</organism>
<name>A0A919P0V6_9CELL</name>
<gene>
    <name evidence="3" type="ORF">Cch01nite_13290</name>
</gene>
<feature type="region of interest" description="Disordered" evidence="1">
    <location>
        <begin position="1"/>
        <end position="22"/>
    </location>
</feature>
<reference evidence="3" key="1">
    <citation type="submission" date="2021-01" db="EMBL/GenBank/DDBJ databases">
        <title>Whole genome shotgun sequence of Cellulomonas chitinilytica NBRC 110799.</title>
        <authorList>
            <person name="Komaki H."/>
            <person name="Tamura T."/>
        </authorList>
    </citation>
    <scope>NUCLEOTIDE SEQUENCE</scope>
    <source>
        <strain evidence="3">NBRC 110799</strain>
    </source>
</reference>